<keyword evidence="4 8" id="KW-0812">Transmembrane</keyword>
<dbReference type="PROSITE" id="PS51779">
    <property type="entry name" value="POTRA"/>
    <property type="match status" value="1"/>
</dbReference>
<accession>A0A173SKR6</accession>
<keyword evidence="2" id="KW-1003">Cell membrane</keyword>
<evidence type="ECO:0000313" key="11">
    <source>
        <dbReference type="Proteomes" id="UP000095492"/>
    </source>
</evidence>
<dbReference type="PANTHER" id="PTHR37820:SF1">
    <property type="entry name" value="CELL DIVISION PROTEIN FTSQ"/>
    <property type="match status" value="1"/>
</dbReference>
<dbReference type="Proteomes" id="UP000095492">
    <property type="component" value="Unassembled WGS sequence"/>
</dbReference>
<keyword evidence="5 8" id="KW-1133">Transmembrane helix</keyword>
<dbReference type="GO" id="GO:0005886">
    <property type="term" value="C:plasma membrane"/>
    <property type="evidence" value="ECO:0007669"/>
    <property type="project" value="TreeGrafter"/>
</dbReference>
<evidence type="ECO:0000313" key="10">
    <source>
        <dbReference type="EMBL" id="CUM90269.1"/>
    </source>
</evidence>
<feature type="transmembrane region" description="Helical" evidence="8">
    <location>
        <begin position="21"/>
        <end position="40"/>
    </location>
</feature>
<evidence type="ECO:0000256" key="8">
    <source>
        <dbReference type="SAM" id="Phobius"/>
    </source>
</evidence>
<evidence type="ECO:0000256" key="2">
    <source>
        <dbReference type="ARBA" id="ARBA00022475"/>
    </source>
</evidence>
<comment type="subcellular location">
    <subcellularLocation>
        <location evidence="1">Membrane</location>
    </subcellularLocation>
</comment>
<dbReference type="AlphaFoldDB" id="A0A173SKR6"/>
<dbReference type="GO" id="GO:0051301">
    <property type="term" value="P:cell division"/>
    <property type="evidence" value="ECO:0007669"/>
    <property type="project" value="UniProtKB-KW"/>
</dbReference>
<dbReference type="InterPro" id="IPR013685">
    <property type="entry name" value="POTRA_FtsQ_type"/>
</dbReference>
<keyword evidence="6 8" id="KW-0472">Membrane</keyword>
<dbReference type="PANTHER" id="PTHR37820">
    <property type="entry name" value="CELL DIVISION PROTEIN DIVIB"/>
    <property type="match status" value="1"/>
</dbReference>
<dbReference type="RefSeq" id="WP_022036540.1">
    <property type="nucleotide sequence ID" value="NZ_CAXUGT010000002.1"/>
</dbReference>
<dbReference type="InterPro" id="IPR050487">
    <property type="entry name" value="FtsQ_DivIB"/>
</dbReference>
<evidence type="ECO:0000256" key="1">
    <source>
        <dbReference type="ARBA" id="ARBA00004370"/>
    </source>
</evidence>
<dbReference type="InterPro" id="IPR034746">
    <property type="entry name" value="POTRA"/>
</dbReference>
<gene>
    <name evidence="10" type="ORF">ERS852448_00998</name>
</gene>
<evidence type="ECO:0000256" key="6">
    <source>
        <dbReference type="ARBA" id="ARBA00023136"/>
    </source>
</evidence>
<reference evidence="10 11" key="1">
    <citation type="submission" date="2015-09" db="EMBL/GenBank/DDBJ databases">
        <authorList>
            <consortium name="Pathogen Informatics"/>
        </authorList>
    </citation>
    <scope>NUCLEOTIDE SEQUENCE [LARGE SCALE GENOMIC DNA]</scope>
    <source>
        <strain evidence="10 11">2789STDY5608891</strain>
    </source>
</reference>
<feature type="domain" description="POTRA" evidence="9">
    <location>
        <begin position="40"/>
        <end position="109"/>
    </location>
</feature>
<evidence type="ECO:0000256" key="3">
    <source>
        <dbReference type="ARBA" id="ARBA00022618"/>
    </source>
</evidence>
<organism evidence="10 11">
    <name type="scientific">Eubacterium ramulus</name>
    <dbReference type="NCBI Taxonomy" id="39490"/>
    <lineage>
        <taxon>Bacteria</taxon>
        <taxon>Bacillati</taxon>
        <taxon>Bacillota</taxon>
        <taxon>Clostridia</taxon>
        <taxon>Eubacteriales</taxon>
        <taxon>Eubacteriaceae</taxon>
        <taxon>Eubacterium</taxon>
    </lineage>
</organism>
<dbReference type="STRING" id="39490.ERS852448_00998"/>
<proteinExistence type="predicted"/>
<evidence type="ECO:0000256" key="7">
    <source>
        <dbReference type="ARBA" id="ARBA00023306"/>
    </source>
</evidence>
<name>A0A173SKR6_EUBRA</name>
<evidence type="ECO:0000256" key="5">
    <source>
        <dbReference type="ARBA" id="ARBA00022989"/>
    </source>
</evidence>
<sequence length="272" mass="31061">MRESVRKRRKRKKIGRMILTAILIIAMLAGLCAILIWKVFVVKSVSVKGNEIYTDKQIEDWVLDKEYSWNSLYVYFENKCNKTEEIPFVDSLRIRLKSPQKLEITVVEKGILGYLYVPSLGKNAYFDKDGFVVEISSEIIPGVTKINGLSVQTAELYKKLSIGENSKLLRTLLSVTQLLKKYERVPEVILIQNSNVYLSYGAIQVNLGSGTDLNEKILRMDQILLQLDGMSGMLHLETWSETNTDIYFRNGELVEIPNDVQTVPTQDDSTQQ</sequence>
<dbReference type="EMBL" id="CYYA01000005">
    <property type="protein sequence ID" value="CUM90269.1"/>
    <property type="molecule type" value="Genomic_DNA"/>
</dbReference>
<protein>
    <submittedName>
        <fullName evidence="10">POTRA domain, FtsQ-type</fullName>
    </submittedName>
</protein>
<keyword evidence="3" id="KW-0132">Cell division</keyword>
<dbReference type="Pfam" id="PF08478">
    <property type="entry name" value="POTRA_1"/>
    <property type="match status" value="1"/>
</dbReference>
<keyword evidence="7" id="KW-0131">Cell cycle</keyword>
<evidence type="ECO:0000256" key="4">
    <source>
        <dbReference type="ARBA" id="ARBA00022692"/>
    </source>
</evidence>
<evidence type="ECO:0000259" key="9">
    <source>
        <dbReference type="PROSITE" id="PS51779"/>
    </source>
</evidence>